<organism evidence="2 3">
    <name type="scientific">Eumeta variegata</name>
    <name type="common">Bagworm moth</name>
    <name type="synonym">Eumeta japonica</name>
    <dbReference type="NCBI Taxonomy" id="151549"/>
    <lineage>
        <taxon>Eukaryota</taxon>
        <taxon>Metazoa</taxon>
        <taxon>Ecdysozoa</taxon>
        <taxon>Arthropoda</taxon>
        <taxon>Hexapoda</taxon>
        <taxon>Insecta</taxon>
        <taxon>Pterygota</taxon>
        <taxon>Neoptera</taxon>
        <taxon>Endopterygota</taxon>
        <taxon>Lepidoptera</taxon>
        <taxon>Glossata</taxon>
        <taxon>Ditrysia</taxon>
        <taxon>Tineoidea</taxon>
        <taxon>Psychidae</taxon>
        <taxon>Oiketicinae</taxon>
        <taxon>Eumeta</taxon>
    </lineage>
</organism>
<evidence type="ECO:0000313" key="3">
    <source>
        <dbReference type="Proteomes" id="UP000299102"/>
    </source>
</evidence>
<evidence type="ECO:0000313" key="2">
    <source>
        <dbReference type="EMBL" id="GBP91831.1"/>
    </source>
</evidence>
<dbReference type="EMBL" id="BGZK01002213">
    <property type="protein sequence ID" value="GBP91831.1"/>
    <property type="molecule type" value="Genomic_DNA"/>
</dbReference>
<gene>
    <name evidence="2" type="ORF">EVAR_51006_1</name>
</gene>
<proteinExistence type="predicted"/>
<feature type="region of interest" description="Disordered" evidence="1">
    <location>
        <begin position="79"/>
        <end position="113"/>
    </location>
</feature>
<keyword evidence="3" id="KW-1185">Reference proteome</keyword>
<reference evidence="2 3" key="1">
    <citation type="journal article" date="2019" name="Commun. Biol.">
        <title>The bagworm genome reveals a unique fibroin gene that provides high tensile strength.</title>
        <authorList>
            <person name="Kono N."/>
            <person name="Nakamura H."/>
            <person name="Ohtoshi R."/>
            <person name="Tomita M."/>
            <person name="Numata K."/>
            <person name="Arakawa K."/>
        </authorList>
    </citation>
    <scope>NUCLEOTIDE SEQUENCE [LARGE SCALE GENOMIC DNA]</scope>
</reference>
<sequence length="113" mass="12294">MVFEVKNCLGSHRARFVGGERRCAVTPGRRRHRAESTPYGFLGFSSGPLSSISLNSRSGPALQNSLDSVSVSYTTVPFQNADRAPRPHSLSVLRSSGASVAVRPPGTDHWRRE</sequence>
<accession>A0A4C1ZSD1</accession>
<protein>
    <submittedName>
        <fullName evidence="2">Uncharacterized protein</fullName>
    </submittedName>
</protein>
<comment type="caution">
    <text evidence="2">The sequence shown here is derived from an EMBL/GenBank/DDBJ whole genome shotgun (WGS) entry which is preliminary data.</text>
</comment>
<evidence type="ECO:0000256" key="1">
    <source>
        <dbReference type="SAM" id="MobiDB-lite"/>
    </source>
</evidence>
<name>A0A4C1ZSD1_EUMVA</name>
<dbReference type="AlphaFoldDB" id="A0A4C1ZSD1"/>
<dbReference type="Proteomes" id="UP000299102">
    <property type="component" value="Unassembled WGS sequence"/>
</dbReference>